<comment type="similarity">
    <text evidence="4">Belongs to the IolE/MocC family.</text>
</comment>
<keyword evidence="3 4" id="KW-0170">Cobalt</keyword>
<dbReference type="Gene3D" id="3.20.20.150">
    <property type="entry name" value="Divalent-metal-dependent TIM barrel enzymes"/>
    <property type="match status" value="1"/>
</dbReference>
<dbReference type="PANTHER" id="PTHR12110:SF41">
    <property type="entry name" value="INOSOSE DEHYDRATASE"/>
    <property type="match status" value="1"/>
</dbReference>
<evidence type="ECO:0000256" key="4">
    <source>
        <dbReference type="HAMAP-Rule" id="MF_01672"/>
    </source>
</evidence>
<evidence type="ECO:0000313" key="6">
    <source>
        <dbReference type="EMBL" id="MBK4713868.1"/>
    </source>
</evidence>
<dbReference type="GO" id="GO:0019310">
    <property type="term" value="P:inositol catabolic process"/>
    <property type="evidence" value="ECO:0007669"/>
    <property type="project" value="UniProtKB-UniRule"/>
</dbReference>
<protein>
    <recommendedName>
        <fullName evidence="4">Inosose dehydratase</fullName>
        <ecNumber evidence="4">4.2.1.44</ecNumber>
    </recommendedName>
    <alternativeName>
        <fullName evidence="4">2-keto-myo-inositol dehydratase</fullName>
        <shortName evidence="4">2KMI dehydratase</shortName>
    </alternativeName>
</protein>
<dbReference type="SUPFAM" id="SSF51658">
    <property type="entry name" value="Xylose isomerase-like"/>
    <property type="match status" value="1"/>
</dbReference>
<dbReference type="Pfam" id="PF01261">
    <property type="entry name" value="AP_endonuc_2"/>
    <property type="match status" value="1"/>
</dbReference>
<dbReference type="InterPro" id="IPR036237">
    <property type="entry name" value="Xyl_isomerase-like_sf"/>
</dbReference>
<comment type="caution">
    <text evidence="6">The sequence shown here is derived from an EMBL/GenBank/DDBJ whole genome shotgun (WGS) entry which is preliminary data.</text>
</comment>
<dbReference type="RefSeq" id="WP_238711860.1">
    <property type="nucleotide sequence ID" value="NZ_JAEPBH010000001.1"/>
</dbReference>
<organism evidence="6 7">
    <name type="scientific">Tenebrionibacter intestinalis</name>
    <dbReference type="NCBI Taxonomy" id="2799638"/>
    <lineage>
        <taxon>Bacteria</taxon>
        <taxon>Pseudomonadati</taxon>
        <taxon>Pseudomonadota</taxon>
        <taxon>Gammaproteobacteria</taxon>
        <taxon>Enterobacterales</taxon>
        <taxon>Enterobacteriaceae</taxon>
        <taxon>Tenebrionibacter/Tenebrionicola group</taxon>
        <taxon>Tenebrionibacter</taxon>
    </lineage>
</organism>
<name>A0A8K0XVZ4_9ENTR</name>
<keyword evidence="1 4" id="KW-0464">Manganese</keyword>
<evidence type="ECO:0000256" key="3">
    <source>
        <dbReference type="ARBA" id="ARBA00023285"/>
    </source>
</evidence>
<comment type="function">
    <text evidence="4">Catalyzes the dehydration of inosose (2-keto-myo-inositol, 2KMI or 2,4,6/3,5-pentahydroxycyclohexanone) to 3D-(3,5/4)-trihydroxycyclohexane-1,2-dione (D-2,3-diketo-4-deoxy-epi-inositol).</text>
</comment>
<dbReference type="EMBL" id="JAEPBH010000001">
    <property type="protein sequence ID" value="MBK4713868.1"/>
    <property type="molecule type" value="Genomic_DNA"/>
</dbReference>
<keyword evidence="2 4" id="KW-0456">Lyase</keyword>
<sequence>MNKQHVRLAIAPIGWTNDDMPELGSENTFQQTISEMALAGFTGSEVGSKYPREPEILKPMLAIRGIEICNAWFSTFFAAGEREKTLDSFVNHMNFLHAMGAKVIGCSEQSGSIQCTALPVMGPDKPCFSEEAWARVAEGYNTLGYLAAEKGMQVCLHHHMGTGIQTAAEIDKFMSLVDDCVFLLFDTGHAWYCEGSEASMLAILEKHIQRVNHVHLKDVRPQVIARVKREGLSFLAGVRQGTFTVPGDGAIDFNPVFKLLDNAGYRGWMVVEAEQDPALANPFEYAVKARRYLRETAGI</sequence>
<keyword evidence="7" id="KW-1185">Reference proteome</keyword>
<evidence type="ECO:0000259" key="5">
    <source>
        <dbReference type="Pfam" id="PF01261"/>
    </source>
</evidence>
<dbReference type="NCBIfam" id="TIGR04379">
    <property type="entry name" value="myo_inos_iolE"/>
    <property type="match status" value="1"/>
</dbReference>
<dbReference type="GO" id="GO:0050114">
    <property type="term" value="F:myo-inosose-2 dehydratase activity"/>
    <property type="evidence" value="ECO:0007669"/>
    <property type="project" value="UniProtKB-UniRule"/>
</dbReference>
<dbReference type="GO" id="GO:0030145">
    <property type="term" value="F:manganese ion binding"/>
    <property type="evidence" value="ECO:0007669"/>
    <property type="project" value="UniProtKB-UniRule"/>
</dbReference>
<evidence type="ECO:0000313" key="7">
    <source>
        <dbReference type="Proteomes" id="UP000659047"/>
    </source>
</evidence>
<comment type="cofactor">
    <cofactor evidence="4">
        <name>glutathione</name>
        <dbReference type="ChEBI" id="CHEBI:57925"/>
    </cofactor>
</comment>
<dbReference type="InterPro" id="IPR030823">
    <property type="entry name" value="IolE/MocC"/>
</dbReference>
<dbReference type="InterPro" id="IPR023952">
    <property type="entry name" value="IolE"/>
</dbReference>
<feature type="domain" description="Xylose isomerase-like TIM barrel" evidence="5">
    <location>
        <begin position="37"/>
        <end position="295"/>
    </location>
</feature>
<dbReference type="HAMAP" id="MF_01672">
    <property type="entry name" value="IolE"/>
    <property type="match status" value="1"/>
</dbReference>
<reference evidence="6" key="1">
    <citation type="submission" date="2021-01" db="EMBL/GenBank/DDBJ databases">
        <title>Intestinitalea alba gen. nov., sp. nov., a novel genus of the family Enterobacteriaceae, isolated from the gut of the plastic-eating mealworm Tenebrio molitor L.</title>
        <authorList>
            <person name="Yang Y."/>
        </authorList>
    </citation>
    <scope>NUCLEOTIDE SEQUENCE</scope>
    <source>
        <strain evidence="6">BIT-L3</strain>
    </source>
</reference>
<dbReference type="InterPro" id="IPR050312">
    <property type="entry name" value="IolE/XylAMocC-like"/>
</dbReference>
<gene>
    <name evidence="4 6" type="primary">iolE</name>
    <name evidence="6" type="ORF">JJB97_00680</name>
</gene>
<accession>A0A8K0XVZ4</accession>
<dbReference type="InterPro" id="IPR013022">
    <property type="entry name" value="Xyl_isomerase-like_TIM-brl"/>
</dbReference>
<dbReference type="EC" id="4.2.1.44" evidence="4"/>
<dbReference type="Proteomes" id="UP000659047">
    <property type="component" value="Unassembled WGS sequence"/>
</dbReference>
<evidence type="ECO:0000256" key="2">
    <source>
        <dbReference type="ARBA" id="ARBA00023239"/>
    </source>
</evidence>
<comment type="catalytic activity">
    <reaction evidence="4">
        <text>scyllo-inosose = 3D-3,5/4-trihydroxycyclohexane-1,2-dione + H2O</text>
        <dbReference type="Rhea" id="RHEA:14065"/>
        <dbReference type="ChEBI" id="CHEBI:15377"/>
        <dbReference type="ChEBI" id="CHEBI:17811"/>
        <dbReference type="ChEBI" id="CHEBI:28446"/>
        <dbReference type="EC" id="4.2.1.44"/>
    </reaction>
</comment>
<dbReference type="AlphaFoldDB" id="A0A8K0XVZ4"/>
<evidence type="ECO:0000256" key="1">
    <source>
        <dbReference type="ARBA" id="ARBA00023211"/>
    </source>
</evidence>
<comment type="cofactor">
    <cofactor evidence="4">
        <name>Co(2+)</name>
        <dbReference type="ChEBI" id="CHEBI:48828"/>
    </cofactor>
    <cofactor evidence="4">
        <name>Mn(2+)</name>
        <dbReference type="ChEBI" id="CHEBI:29035"/>
    </cofactor>
</comment>
<proteinExistence type="inferred from homology"/>
<dbReference type="PANTHER" id="PTHR12110">
    <property type="entry name" value="HYDROXYPYRUVATE ISOMERASE"/>
    <property type="match status" value="1"/>
</dbReference>